<keyword evidence="5" id="KW-1003">Cell membrane</keyword>
<feature type="transmembrane region" description="Helical" evidence="16">
    <location>
        <begin position="52"/>
        <end position="71"/>
    </location>
</feature>
<dbReference type="InterPro" id="IPR011299">
    <property type="entry name" value="PTS_IIBC_glc"/>
</dbReference>
<dbReference type="PROSITE" id="PS01035">
    <property type="entry name" value="PTS_EIIB_TYPE_1_CYS"/>
    <property type="match status" value="1"/>
</dbReference>
<dbReference type="Pfam" id="PF00367">
    <property type="entry name" value="PTS_EIIB"/>
    <property type="match status" value="1"/>
</dbReference>
<evidence type="ECO:0000313" key="19">
    <source>
        <dbReference type="EMBL" id="AWK14116.1"/>
    </source>
</evidence>
<dbReference type="NCBIfam" id="TIGR00826">
    <property type="entry name" value="EIIB_glc"/>
    <property type="match status" value="1"/>
</dbReference>
<dbReference type="GO" id="GO:0005886">
    <property type="term" value="C:plasma membrane"/>
    <property type="evidence" value="ECO:0007669"/>
    <property type="project" value="UniProtKB-SubCell"/>
</dbReference>
<name>A0A2U8I4M9_9GAMM</name>
<organism evidence="19 21">
    <name type="scientific">Candidatus Fukatsuia symbiotica</name>
    <dbReference type="NCBI Taxonomy" id="1878942"/>
    <lineage>
        <taxon>Bacteria</taxon>
        <taxon>Pseudomonadati</taxon>
        <taxon>Pseudomonadota</taxon>
        <taxon>Gammaproteobacteria</taxon>
        <taxon>Enterobacterales</taxon>
        <taxon>Yersiniaceae</taxon>
        <taxon>Candidatus Fukatsuia</taxon>
    </lineage>
</organism>
<dbReference type="PANTHER" id="PTHR30009:SF20">
    <property type="entry name" value="PTS SYSTEM GLUCOSE-SPECIFIC EIICB COMPONENT-RELATED"/>
    <property type="match status" value="1"/>
</dbReference>
<evidence type="ECO:0000313" key="20">
    <source>
        <dbReference type="EMBL" id="AWK14164.1"/>
    </source>
</evidence>
<dbReference type="KEGG" id="fsm:CCS41_05905"/>
<dbReference type="Pfam" id="PF02378">
    <property type="entry name" value="PTS_EIIC"/>
    <property type="match status" value="1"/>
</dbReference>
<evidence type="ECO:0000256" key="12">
    <source>
        <dbReference type="ARBA" id="ARBA00023136"/>
    </source>
</evidence>
<keyword evidence="9 16" id="KW-0812">Transmembrane</keyword>
<dbReference type="EC" id="2.7.1.199" evidence="2"/>
<evidence type="ECO:0000256" key="11">
    <source>
        <dbReference type="ARBA" id="ARBA00022989"/>
    </source>
</evidence>
<dbReference type="GO" id="GO:0016301">
    <property type="term" value="F:kinase activity"/>
    <property type="evidence" value="ECO:0007669"/>
    <property type="project" value="UniProtKB-KW"/>
</dbReference>
<dbReference type="PROSITE" id="PS51103">
    <property type="entry name" value="PTS_EIIC_TYPE_1"/>
    <property type="match status" value="1"/>
</dbReference>
<evidence type="ECO:0000256" key="8">
    <source>
        <dbReference type="ARBA" id="ARBA00022683"/>
    </source>
</evidence>
<evidence type="ECO:0000256" key="7">
    <source>
        <dbReference type="ARBA" id="ARBA00022679"/>
    </source>
</evidence>
<dbReference type="Gene3D" id="3.30.1360.60">
    <property type="entry name" value="Glucose permease domain IIB"/>
    <property type="match status" value="1"/>
</dbReference>
<dbReference type="GO" id="GO:0055056">
    <property type="term" value="F:D-glucose transmembrane transporter activity"/>
    <property type="evidence" value="ECO:0007669"/>
    <property type="project" value="InterPro"/>
</dbReference>
<feature type="transmembrane region" description="Helical" evidence="16">
    <location>
        <begin position="78"/>
        <end position="97"/>
    </location>
</feature>
<feature type="transmembrane region" description="Helical" evidence="16">
    <location>
        <begin position="20"/>
        <end position="40"/>
    </location>
</feature>
<dbReference type="GO" id="GO:0008982">
    <property type="term" value="F:protein-N(PI)-phosphohistidine-sugar phosphotransferase activity"/>
    <property type="evidence" value="ECO:0007669"/>
    <property type="project" value="InterPro"/>
</dbReference>
<accession>A0A2U8I4M9</accession>
<gene>
    <name evidence="19" type="ORF">CCS41_05905</name>
    <name evidence="20" type="ORF">CCS41_06195</name>
</gene>
<protein>
    <recommendedName>
        <fullName evidence="3">PTS system glucose-specific EIICB component</fullName>
        <ecNumber evidence="2">2.7.1.199</ecNumber>
    </recommendedName>
    <alternativeName>
        <fullName evidence="13">EIICB-Glc</fullName>
    </alternativeName>
</protein>
<feature type="transmembrane region" description="Helical" evidence="16">
    <location>
        <begin position="103"/>
        <end position="121"/>
    </location>
</feature>
<dbReference type="RefSeq" id="WP_119797346.1">
    <property type="nucleotide sequence ID" value="NZ_CP021659.1"/>
</dbReference>
<dbReference type="GO" id="GO:0090564">
    <property type="term" value="F:protein-phosphocysteine-glucose phosphotransferase system transporter activity"/>
    <property type="evidence" value="ECO:0007669"/>
    <property type="project" value="TreeGrafter"/>
</dbReference>
<dbReference type="EMBL" id="CP021659">
    <property type="protein sequence ID" value="AWK14116.1"/>
    <property type="molecule type" value="Genomic_DNA"/>
</dbReference>
<evidence type="ECO:0000259" key="17">
    <source>
        <dbReference type="PROSITE" id="PS51098"/>
    </source>
</evidence>
<evidence type="ECO:0000256" key="13">
    <source>
        <dbReference type="ARBA" id="ARBA00032303"/>
    </source>
</evidence>
<comment type="catalytic activity">
    <reaction evidence="14">
        <text>N(pros)-phospho-L-histidyl-[protein] + D-glucose(out) = D-glucose 6-phosphate(in) + L-histidyl-[protein]</text>
        <dbReference type="Rhea" id="RHEA:33367"/>
        <dbReference type="Rhea" id="RHEA-COMP:9745"/>
        <dbReference type="Rhea" id="RHEA-COMP:9746"/>
        <dbReference type="ChEBI" id="CHEBI:4167"/>
        <dbReference type="ChEBI" id="CHEBI:29979"/>
        <dbReference type="ChEBI" id="CHEBI:61548"/>
        <dbReference type="ChEBI" id="CHEBI:64837"/>
        <dbReference type="EC" id="2.7.1.199"/>
    </reaction>
</comment>
<dbReference type="InterPro" id="IPR001996">
    <property type="entry name" value="PTS_IIB_1"/>
</dbReference>
<dbReference type="KEGG" id="fsm:CCS41_06195"/>
<feature type="transmembrane region" description="Helical" evidence="16">
    <location>
        <begin position="141"/>
        <end position="161"/>
    </location>
</feature>
<evidence type="ECO:0000256" key="10">
    <source>
        <dbReference type="ARBA" id="ARBA00022777"/>
    </source>
</evidence>
<sequence length="466" mass="49766">MLKQSFAHLQKVGQSLMLPVSVLPVAGLLLGLGSAGFAWLPVTVSHLMAEAGGTVFAHLPLLFALGVALGLTQNDGVCALAVIVAYAIMVKMLAIVAPSVDTGVFGGMVMGGVVAVLFNRFHNLRVPAYLGFFAGKRTVPIIAGIMAIPVALLLALMWSPIGQSIEAFSHWAIVQNPELAFGVHGMVQRTLIPLGLHHIWNVPFHMQIGEYTNATGQVFHGDIPRYIAGDPTAGQLAGGFLFKMYGLPAAALAIWHTAKPENRAKIGALMGSAALTSFLTGITEPIEFAFMFVAPLLYVMHILLSGLAFSLAIALEMRHGTSFSHGLIDFIVLSPQANRVWLFPVVGLAYATLYYGLFRLLIVRFDLKTPGREAGLLPYVQQDTPITPLLIQAFGGKDNITALNACITRLRVSVKNSKQVNQHALKTLGAQAVIVLGSGVQAIFGAQSEQLKTAMALQLNTPQTPH</sequence>
<keyword evidence="6 19" id="KW-0762">Sugar transport</keyword>
<evidence type="ECO:0000259" key="18">
    <source>
        <dbReference type="PROSITE" id="PS51103"/>
    </source>
</evidence>
<keyword evidence="7" id="KW-0808">Transferase</keyword>
<keyword evidence="21" id="KW-1185">Reference proteome</keyword>
<evidence type="ECO:0000256" key="1">
    <source>
        <dbReference type="ARBA" id="ARBA00004651"/>
    </source>
</evidence>
<dbReference type="STRING" id="1878942.GCA_900128755_00005"/>
<evidence type="ECO:0000256" key="4">
    <source>
        <dbReference type="ARBA" id="ARBA00022448"/>
    </source>
</evidence>
<dbReference type="SUPFAM" id="SSF55604">
    <property type="entry name" value="Glucose permease domain IIB"/>
    <property type="match status" value="1"/>
</dbReference>
<keyword evidence="4" id="KW-0813">Transport</keyword>
<comment type="subcellular location">
    <subcellularLocation>
        <location evidence="1">Cell membrane</location>
        <topology evidence="1">Multi-pass membrane protein</topology>
    </subcellularLocation>
</comment>
<dbReference type="EMBL" id="CP021659">
    <property type="protein sequence ID" value="AWK14164.1"/>
    <property type="molecule type" value="Genomic_DNA"/>
</dbReference>
<dbReference type="AlphaFoldDB" id="A0A2U8I4M9"/>
<proteinExistence type="predicted"/>
<dbReference type="NCBIfam" id="TIGR02002">
    <property type="entry name" value="PTS-II-BC-glcB"/>
    <property type="match status" value="1"/>
</dbReference>
<dbReference type="GO" id="GO:1904659">
    <property type="term" value="P:D-glucose transmembrane transport"/>
    <property type="evidence" value="ECO:0007669"/>
    <property type="project" value="InterPro"/>
</dbReference>
<reference evidence="19 21" key="1">
    <citation type="submission" date="2017-05" db="EMBL/GenBank/DDBJ databases">
        <title>Genome sequence of Candidatus Fukatsuia symbiotica and Candidatus Hamiltonella defensa from Acyrthosiphon pisum strain 5D.</title>
        <authorList>
            <person name="Patel V.A."/>
            <person name="Chevignon G."/>
            <person name="Russell J.A."/>
            <person name="Oliver K.M."/>
        </authorList>
    </citation>
    <scope>NUCLEOTIDE SEQUENCE [LARGE SCALE GENOMIC DNA]</scope>
    <source>
        <strain evidence="19 21">5D</strain>
    </source>
</reference>
<feature type="transmembrane region" description="Helical" evidence="16">
    <location>
        <begin position="340"/>
        <end position="362"/>
    </location>
</feature>
<dbReference type="GO" id="GO:0009401">
    <property type="term" value="P:phosphoenolpyruvate-dependent sugar phosphotransferase system"/>
    <property type="evidence" value="ECO:0007669"/>
    <property type="project" value="UniProtKB-KW"/>
</dbReference>
<dbReference type="Proteomes" id="UP000261875">
    <property type="component" value="Chromosome"/>
</dbReference>
<feature type="transmembrane region" description="Helical" evidence="16">
    <location>
        <begin position="289"/>
        <end position="315"/>
    </location>
</feature>
<evidence type="ECO:0000256" key="9">
    <source>
        <dbReference type="ARBA" id="ARBA00022692"/>
    </source>
</evidence>
<keyword evidence="10" id="KW-0418">Kinase</keyword>
<evidence type="ECO:0000256" key="5">
    <source>
        <dbReference type="ARBA" id="ARBA00022475"/>
    </source>
</evidence>
<dbReference type="InterPro" id="IPR036878">
    <property type="entry name" value="Glu_permease_IIB"/>
</dbReference>
<keyword evidence="12 16" id="KW-0472">Membrane</keyword>
<dbReference type="CDD" id="cd00212">
    <property type="entry name" value="PTS_IIB_glc"/>
    <property type="match status" value="1"/>
</dbReference>
<dbReference type="NCBIfam" id="NF008301">
    <property type="entry name" value="PRK11089.1"/>
    <property type="match status" value="1"/>
</dbReference>
<feature type="transmembrane region" description="Helical" evidence="16">
    <location>
        <begin position="236"/>
        <end position="254"/>
    </location>
</feature>
<dbReference type="InterPro" id="IPR013013">
    <property type="entry name" value="PTS_EIIC_1"/>
</dbReference>
<evidence type="ECO:0000256" key="6">
    <source>
        <dbReference type="ARBA" id="ARBA00022597"/>
    </source>
</evidence>
<evidence type="ECO:0000256" key="15">
    <source>
        <dbReference type="PROSITE-ProRule" id="PRU00421"/>
    </source>
</evidence>
<feature type="active site" description="Phosphocysteine intermediate; for EIIB activity" evidence="15">
    <location>
        <position position="406"/>
    </location>
</feature>
<evidence type="ECO:0000256" key="14">
    <source>
        <dbReference type="ARBA" id="ARBA00047336"/>
    </source>
</evidence>
<dbReference type="PROSITE" id="PS51098">
    <property type="entry name" value="PTS_EIIB_TYPE_1"/>
    <property type="match status" value="1"/>
</dbReference>
<dbReference type="InterPro" id="IPR003352">
    <property type="entry name" value="PTS_EIIC"/>
</dbReference>
<dbReference type="PANTHER" id="PTHR30009">
    <property type="entry name" value="CYTOCHROME C-TYPE SYNTHESIS PROTEIN AND PTS TRANSMEMBRANE COMPONENT"/>
    <property type="match status" value="1"/>
</dbReference>
<evidence type="ECO:0000313" key="21">
    <source>
        <dbReference type="Proteomes" id="UP000261875"/>
    </source>
</evidence>
<keyword evidence="11 16" id="KW-1133">Transmembrane helix</keyword>
<dbReference type="FunFam" id="3.30.1360.60:FF:000001">
    <property type="entry name" value="PTS system glucose-specific IIBC component PtsG"/>
    <property type="match status" value="1"/>
</dbReference>
<dbReference type="InterPro" id="IPR018113">
    <property type="entry name" value="PTrfase_EIIB_Cys"/>
</dbReference>
<evidence type="ECO:0000256" key="2">
    <source>
        <dbReference type="ARBA" id="ARBA00011910"/>
    </source>
</evidence>
<feature type="domain" description="PTS EIIB type-1" evidence="17">
    <location>
        <begin position="384"/>
        <end position="465"/>
    </location>
</feature>
<keyword evidence="8" id="KW-0598">Phosphotransferase system</keyword>
<feature type="domain" description="PTS EIIC type-1" evidence="18">
    <location>
        <begin position="3"/>
        <end position="374"/>
    </location>
</feature>
<evidence type="ECO:0000256" key="3">
    <source>
        <dbReference type="ARBA" id="ARBA00021468"/>
    </source>
</evidence>
<dbReference type="OrthoDB" id="7571469at2"/>
<evidence type="ECO:0000256" key="16">
    <source>
        <dbReference type="SAM" id="Phobius"/>
    </source>
</evidence>
<dbReference type="InterPro" id="IPR050429">
    <property type="entry name" value="PTS_Glucose_EIICBA"/>
</dbReference>